<dbReference type="AlphaFoldDB" id="A0A2N1JA91"/>
<evidence type="ECO:0008006" key="10">
    <source>
        <dbReference type="Google" id="ProtNLM"/>
    </source>
</evidence>
<dbReference type="GO" id="GO:0016020">
    <property type="term" value="C:membrane"/>
    <property type="evidence" value="ECO:0007669"/>
    <property type="project" value="UniProtKB-SubCell"/>
</dbReference>
<dbReference type="Gene3D" id="2.70.130.10">
    <property type="entry name" value="Mannose-6-phosphate receptor binding domain"/>
    <property type="match status" value="1"/>
</dbReference>
<evidence type="ECO:0000313" key="9">
    <source>
        <dbReference type="Proteomes" id="UP000232875"/>
    </source>
</evidence>
<protein>
    <recommendedName>
        <fullName evidence="10">Autophagy-related protein 27</fullName>
    </recommendedName>
</protein>
<feature type="chain" id="PRO_5014664617" description="Autophagy-related protein 27" evidence="7">
    <location>
        <begin position="20"/>
        <end position="243"/>
    </location>
</feature>
<keyword evidence="2 6" id="KW-0812">Transmembrane</keyword>
<evidence type="ECO:0000256" key="1">
    <source>
        <dbReference type="ARBA" id="ARBA00004167"/>
    </source>
</evidence>
<proteinExistence type="predicted"/>
<keyword evidence="3 7" id="KW-0732">Signal</keyword>
<dbReference type="Pfam" id="PF09451">
    <property type="entry name" value="ATG27"/>
    <property type="match status" value="1"/>
</dbReference>
<evidence type="ECO:0000256" key="6">
    <source>
        <dbReference type="SAM" id="Phobius"/>
    </source>
</evidence>
<evidence type="ECO:0000256" key="4">
    <source>
        <dbReference type="ARBA" id="ARBA00022989"/>
    </source>
</evidence>
<keyword evidence="5 6" id="KW-0472">Membrane</keyword>
<organism evidence="8 9">
    <name type="scientific">Malassezia vespertilionis</name>
    <dbReference type="NCBI Taxonomy" id="2020962"/>
    <lineage>
        <taxon>Eukaryota</taxon>
        <taxon>Fungi</taxon>
        <taxon>Dikarya</taxon>
        <taxon>Basidiomycota</taxon>
        <taxon>Ustilaginomycotina</taxon>
        <taxon>Malasseziomycetes</taxon>
        <taxon>Malasseziales</taxon>
        <taxon>Malasseziaceae</taxon>
        <taxon>Malassezia</taxon>
    </lineage>
</organism>
<comment type="subcellular location">
    <subcellularLocation>
        <location evidence="1">Membrane</location>
        <topology evidence="1">Single-pass membrane protein</topology>
    </subcellularLocation>
</comment>
<dbReference type="InterPro" id="IPR018939">
    <property type="entry name" value="Autophagy-rel_prot_27"/>
</dbReference>
<feature type="signal peptide" evidence="7">
    <location>
        <begin position="1"/>
        <end position="19"/>
    </location>
</feature>
<keyword evidence="4 6" id="KW-1133">Transmembrane helix</keyword>
<evidence type="ECO:0000313" key="8">
    <source>
        <dbReference type="EMBL" id="PKI83474.1"/>
    </source>
</evidence>
<dbReference type="InterPro" id="IPR009011">
    <property type="entry name" value="Man6P_isomerase_rcpt-bd_dom_sf"/>
</dbReference>
<reference evidence="8 9" key="1">
    <citation type="submission" date="2017-10" db="EMBL/GenBank/DDBJ databases">
        <title>A novel species of cold-tolerant Malassezia isolated from bats.</title>
        <authorList>
            <person name="Lorch J.M."/>
            <person name="Palmer J.M."/>
            <person name="Vanderwolf K.J."/>
            <person name="Schmidt K.Z."/>
            <person name="Verant M.L."/>
            <person name="Weller T.J."/>
            <person name="Blehert D.S."/>
        </authorList>
    </citation>
    <scope>NUCLEOTIDE SEQUENCE [LARGE SCALE GENOMIC DNA]</scope>
    <source>
        <strain evidence="8 9">NWHC:44797-103</strain>
    </source>
</reference>
<feature type="transmembrane region" description="Helical" evidence="6">
    <location>
        <begin position="189"/>
        <end position="213"/>
    </location>
</feature>
<evidence type="ECO:0000256" key="3">
    <source>
        <dbReference type="ARBA" id="ARBA00022729"/>
    </source>
</evidence>
<dbReference type="STRING" id="2020962.A0A2N1JA91"/>
<keyword evidence="9" id="KW-1185">Reference proteome</keyword>
<evidence type="ECO:0000256" key="7">
    <source>
        <dbReference type="SAM" id="SignalP"/>
    </source>
</evidence>
<dbReference type="EMBL" id="KZ454991">
    <property type="protein sequence ID" value="PKI83474.1"/>
    <property type="molecule type" value="Genomic_DNA"/>
</dbReference>
<evidence type="ECO:0000256" key="2">
    <source>
        <dbReference type="ARBA" id="ARBA00022692"/>
    </source>
</evidence>
<gene>
    <name evidence="8" type="ORF">MVES_002522</name>
</gene>
<dbReference type="Proteomes" id="UP000232875">
    <property type="component" value="Unassembled WGS sequence"/>
</dbReference>
<name>A0A2N1JA91_9BASI</name>
<evidence type="ECO:0000256" key="5">
    <source>
        <dbReference type="ARBA" id="ARBA00023136"/>
    </source>
</evidence>
<dbReference type="OrthoDB" id="29460at2759"/>
<accession>A0A2N1JA91</accession>
<sequence length="243" mass="26817">MLWMRQLGALLAALVVVYAESCTFPGMKGKGLARNPKLDSVFRDGYIQTSSDLETPPSTTRRTVFVNLCGAITPKDGSDVAKECPSNAAVCIVTSTIRNNEPRVDYVIPAGVRNSYGKLVWTLQKHTLQLAGASWAQRQTFSQIKFECAKENVLKVRHYLDPLDTSSNTLSLALGAPELCRSSGSSGSLLHGLWACIKILFWLAILALLVYFVMGVWTNVSYYGATGWDLLPHRDFWRQLPGT</sequence>